<reference evidence="2" key="1">
    <citation type="journal article" date="2019" name="Environ. Microbiol.">
        <title>Fungal ecological strategies reflected in gene transcription - a case study of two litter decomposers.</title>
        <authorList>
            <person name="Barbi F."/>
            <person name="Kohler A."/>
            <person name="Barry K."/>
            <person name="Baskaran P."/>
            <person name="Daum C."/>
            <person name="Fauchery L."/>
            <person name="Ihrmark K."/>
            <person name="Kuo A."/>
            <person name="LaButti K."/>
            <person name="Lipzen A."/>
            <person name="Morin E."/>
            <person name="Grigoriev I.V."/>
            <person name="Henrissat B."/>
            <person name="Lindahl B."/>
            <person name="Martin F."/>
        </authorList>
    </citation>
    <scope>NUCLEOTIDE SEQUENCE</scope>
    <source>
        <strain evidence="2">JB14</strain>
    </source>
</reference>
<dbReference type="AlphaFoldDB" id="A0A6A4HWW8"/>
<sequence length="526" mass="58787">MDTEIPPPPPTVTAESSASTTNTHLDVEVEIIDGQEIRLRRPAEPQPQHAIMLPAQYDNGIFYGRYYELYVYLASSFTIYLQTLLTFSDGMRRAQLVELCKQYALGTTGNMKDFKAKLEGFSENKIRWKYLIPGAKRSHRGVRDGKINKTSKVKQENASKPAKKAKLSTLRRNEMMGQAADGSNRPQLFIAERSKDMRTLEEKQNLLTWARAHRQANPYLPPEEIAKRLKATADADAAKNSPSIIAAYIRSTQEQIAGLTSMVGMLVERSTGILPAALPMATISPTLQVALPSPSIIPESQSLVPFTPVAPTATISSVSKQIIDPSGDVVMHDTPVPAASPVDSDDVTVYGISIGHGKRLVFKYTDILDPPHVTFVTNIARLDRVWDDEAPNWDAGDCSKISIVKGATVALRYWPDIYKNKNDQRWKGVKAVWTEWKYVAERYRSSTPDAFWVEFSADGERFTWKAICAHLRGLRVARDEKLTTEAKAEYGDRFAQVFCSRGKVMVDKSSIARRYLSLKNNSINVD</sequence>
<dbReference type="OrthoDB" id="3210866at2759"/>
<proteinExistence type="predicted"/>
<feature type="compositionally biased region" description="Basic and acidic residues" evidence="1">
    <location>
        <begin position="141"/>
        <end position="157"/>
    </location>
</feature>
<organism evidence="2 3">
    <name type="scientific">Gymnopus androsaceus JB14</name>
    <dbReference type="NCBI Taxonomy" id="1447944"/>
    <lineage>
        <taxon>Eukaryota</taxon>
        <taxon>Fungi</taxon>
        <taxon>Dikarya</taxon>
        <taxon>Basidiomycota</taxon>
        <taxon>Agaricomycotina</taxon>
        <taxon>Agaricomycetes</taxon>
        <taxon>Agaricomycetidae</taxon>
        <taxon>Agaricales</taxon>
        <taxon>Marasmiineae</taxon>
        <taxon>Omphalotaceae</taxon>
        <taxon>Gymnopus</taxon>
    </lineage>
</organism>
<evidence type="ECO:0000256" key="1">
    <source>
        <dbReference type="SAM" id="MobiDB-lite"/>
    </source>
</evidence>
<dbReference type="EMBL" id="ML769446">
    <property type="protein sequence ID" value="KAE9401364.1"/>
    <property type="molecule type" value="Genomic_DNA"/>
</dbReference>
<name>A0A6A4HWW8_9AGAR</name>
<accession>A0A6A4HWW8</accession>
<feature type="region of interest" description="Disordered" evidence="1">
    <location>
        <begin position="1"/>
        <end position="21"/>
    </location>
</feature>
<dbReference type="Proteomes" id="UP000799118">
    <property type="component" value="Unassembled WGS sequence"/>
</dbReference>
<protein>
    <submittedName>
        <fullName evidence="2">Uncharacterized protein</fullName>
    </submittedName>
</protein>
<keyword evidence="3" id="KW-1185">Reference proteome</keyword>
<gene>
    <name evidence="2" type="ORF">BT96DRAFT_880411</name>
</gene>
<feature type="compositionally biased region" description="Pro residues" evidence="1">
    <location>
        <begin position="1"/>
        <end position="11"/>
    </location>
</feature>
<feature type="region of interest" description="Disordered" evidence="1">
    <location>
        <begin position="140"/>
        <end position="165"/>
    </location>
</feature>
<evidence type="ECO:0000313" key="2">
    <source>
        <dbReference type="EMBL" id="KAE9401364.1"/>
    </source>
</evidence>
<evidence type="ECO:0000313" key="3">
    <source>
        <dbReference type="Proteomes" id="UP000799118"/>
    </source>
</evidence>